<dbReference type="AlphaFoldDB" id="K3WMX6"/>
<protein>
    <submittedName>
        <fullName evidence="2">Uncharacterized protein</fullName>
    </submittedName>
</protein>
<organism evidence="2 3">
    <name type="scientific">Globisporangium ultimum (strain ATCC 200006 / CBS 805.95 / DAOM BR144)</name>
    <name type="common">Pythium ultimum</name>
    <dbReference type="NCBI Taxonomy" id="431595"/>
    <lineage>
        <taxon>Eukaryota</taxon>
        <taxon>Sar</taxon>
        <taxon>Stramenopiles</taxon>
        <taxon>Oomycota</taxon>
        <taxon>Peronosporomycetes</taxon>
        <taxon>Pythiales</taxon>
        <taxon>Pythiaceae</taxon>
        <taxon>Globisporangium</taxon>
    </lineage>
</organism>
<reference evidence="3" key="2">
    <citation type="submission" date="2010-04" db="EMBL/GenBank/DDBJ databases">
        <authorList>
            <person name="Buell R."/>
            <person name="Hamilton J."/>
            <person name="Hostetler J."/>
        </authorList>
    </citation>
    <scope>NUCLEOTIDE SEQUENCE [LARGE SCALE GENOMIC DNA]</scope>
    <source>
        <strain evidence="3">DAOM:BR144</strain>
    </source>
</reference>
<feature type="region of interest" description="Disordered" evidence="1">
    <location>
        <begin position="19"/>
        <end position="103"/>
    </location>
</feature>
<accession>K3WMX6</accession>
<evidence type="ECO:0000313" key="2">
    <source>
        <dbReference type="EnsemblProtists" id="PYU1_T006318"/>
    </source>
</evidence>
<feature type="compositionally biased region" description="Basic and acidic residues" evidence="1">
    <location>
        <begin position="19"/>
        <end position="33"/>
    </location>
</feature>
<evidence type="ECO:0000256" key="1">
    <source>
        <dbReference type="SAM" id="MobiDB-lite"/>
    </source>
</evidence>
<keyword evidence="3" id="KW-1185">Reference proteome</keyword>
<proteinExistence type="predicted"/>
<dbReference type="VEuPathDB" id="FungiDB:PYU1_G006306"/>
<dbReference type="EnsemblProtists" id="PYU1_T006318">
    <property type="protein sequence ID" value="PYU1_T006318"/>
    <property type="gene ID" value="PYU1_G006306"/>
</dbReference>
<feature type="compositionally biased region" description="Acidic residues" evidence="1">
    <location>
        <begin position="58"/>
        <end position="68"/>
    </location>
</feature>
<evidence type="ECO:0000313" key="3">
    <source>
        <dbReference type="Proteomes" id="UP000019132"/>
    </source>
</evidence>
<dbReference type="HOGENOM" id="CLU_938373_0_0_1"/>
<name>K3WMX6_GLOUD</name>
<dbReference type="Proteomes" id="UP000019132">
    <property type="component" value="Unassembled WGS sequence"/>
</dbReference>
<sequence>MTRDAGASRTFRSIFHQELQEDELRIHVNRDESGMDDDDALWSDDAAPKARGGSCSDGFEDAGEDGDGEQQHGEEDNNLNDTMLIMDDDDDAADDEGADAPRSDELRIPHRRSMEEWADDDDEEDTWKDMLQAKVNQLELVIQQNSNNHMDTATATNTNSTINGETAANADAESACIAGRPANRHKIQRTSTLHSHAAMMAGSQLHPHKHALSGVTMSPTTWLNVLVLVNICVAVGKTAGCKEDGSNHRRIHYTRPWRQGATIFDVVDCWAHAVVVLDKSNASEKLPRCIHRQQHPQ</sequence>
<reference evidence="3" key="1">
    <citation type="journal article" date="2010" name="Genome Biol.">
        <title>Genome sequence of the necrotrophic plant pathogen Pythium ultimum reveals original pathogenicity mechanisms and effector repertoire.</title>
        <authorList>
            <person name="Levesque C.A."/>
            <person name="Brouwer H."/>
            <person name="Cano L."/>
            <person name="Hamilton J.P."/>
            <person name="Holt C."/>
            <person name="Huitema E."/>
            <person name="Raffaele S."/>
            <person name="Robideau G.P."/>
            <person name="Thines M."/>
            <person name="Win J."/>
            <person name="Zerillo M.M."/>
            <person name="Beakes G.W."/>
            <person name="Boore J.L."/>
            <person name="Busam D."/>
            <person name="Dumas B."/>
            <person name="Ferriera S."/>
            <person name="Fuerstenberg S.I."/>
            <person name="Gachon C.M."/>
            <person name="Gaulin E."/>
            <person name="Govers F."/>
            <person name="Grenville-Briggs L."/>
            <person name="Horner N."/>
            <person name="Hostetler J."/>
            <person name="Jiang R.H."/>
            <person name="Johnson J."/>
            <person name="Krajaejun T."/>
            <person name="Lin H."/>
            <person name="Meijer H.J."/>
            <person name="Moore B."/>
            <person name="Morris P."/>
            <person name="Phuntmart V."/>
            <person name="Puiu D."/>
            <person name="Shetty J."/>
            <person name="Stajich J.E."/>
            <person name="Tripathy S."/>
            <person name="Wawra S."/>
            <person name="van West P."/>
            <person name="Whitty B.R."/>
            <person name="Coutinho P.M."/>
            <person name="Henrissat B."/>
            <person name="Martin F."/>
            <person name="Thomas P.D."/>
            <person name="Tyler B.M."/>
            <person name="De Vries R.P."/>
            <person name="Kamoun S."/>
            <person name="Yandell M."/>
            <person name="Tisserat N."/>
            <person name="Buell C.R."/>
        </authorList>
    </citation>
    <scope>NUCLEOTIDE SEQUENCE</scope>
    <source>
        <strain evidence="3">DAOM:BR144</strain>
    </source>
</reference>
<reference evidence="2" key="3">
    <citation type="submission" date="2015-02" db="UniProtKB">
        <authorList>
            <consortium name="EnsemblProtists"/>
        </authorList>
    </citation>
    <scope>IDENTIFICATION</scope>
    <source>
        <strain evidence="2">DAOM BR144</strain>
    </source>
</reference>
<dbReference type="EMBL" id="GL376604">
    <property type="status" value="NOT_ANNOTATED_CDS"/>
    <property type="molecule type" value="Genomic_DNA"/>
</dbReference>
<feature type="compositionally biased region" description="Acidic residues" evidence="1">
    <location>
        <begin position="86"/>
        <end position="98"/>
    </location>
</feature>
<dbReference type="InParanoid" id="K3WMX6"/>